<sequence>KSRNPKTHKCQDCTREFNRLEHLNRHIRTHTGEKPHKCTWNGCSKRFSRSDELTRHKRTH</sequence>
<reference evidence="16 17" key="1">
    <citation type="submission" date="2016-04" db="EMBL/GenBank/DDBJ databases">
        <title>Genome analyses suggest a sexual origin of heterokaryosis in a supposedly ancient asexual fungus.</title>
        <authorList>
            <person name="Ropars J."/>
            <person name="Sedzielewska K."/>
            <person name="Noel J."/>
            <person name="Charron P."/>
            <person name="Farinelli L."/>
            <person name="Marton T."/>
            <person name="Kruger M."/>
            <person name="Pelin A."/>
            <person name="Brachmann A."/>
            <person name="Corradi N."/>
        </authorList>
    </citation>
    <scope>NUCLEOTIDE SEQUENCE [LARGE SCALE GENOMIC DNA]</scope>
    <source>
        <strain evidence="14 16">A5</strain>
        <strain evidence="15 17">C2</strain>
    </source>
</reference>
<evidence type="ECO:0000256" key="11">
    <source>
        <dbReference type="ARBA" id="ARBA00023242"/>
    </source>
</evidence>
<dbReference type="VEuPathDB" id="FungiDB:FUN_015894"/>
<dbReference type="GO" id="GO:0000978">
    <property type="term" value="F:RNA polymerase II cis-regulatory region sequence-specific DNA binding"/>
    <property type="evidence" value="ECO:0007669"/>
    <property type="project" value="TreeGrafter"/>
</dbReference>
<dbReference type="PANTHER" id="PTHR47428:SF1">
    <property type="entry name" value="REGULATORY PROTEIN MIG1-RELATED"/>
    <property type="match status" value="1"/>
</dbReference>
<dbReference type="InterPro" id="IPR013087">
    <property type="entry name" value="Znf_C2H2_type"/>
</dbReference>
<feature type="non-terminal residue" evidence="15">
    <location>
        <position position="1"/>
    </location>
</feature>
<evidence type="ECO:0000256" key="1">
    <source>
        <dbReference type="ARBA" id="ARBA00003767"/>
    </source>
</evidence>
<keyword evidence="6 12" id="KW-0863">Zinc-finger</keyword>
<evidence type="ECO:0000256" key="7">
    <source>
        <dbReference type="ARBA" id="ARBA00022833"/>
    </source>
</evidence>
<keyword evidence="10" id="KW-0804">Transcription</keyword>
<comment type="similarity">
    <text evidence="3">Belongs to the krueppel C2H2-type zinc-finger protein family.</text>
</comment>
<evidence type="ECO:0000256" key="8">
    <source>
        <dbReference type="ARBA" id="ARBA00023015"/>
    </source>
</evidence>
<comment type="subcellular location">
    <subcellularLocation>
        <location evidence="2">Nucleus</location>
    </subcellularLocation>
</comment>
<dbReference type="EMBL" id="LLXJ01002187">
    <property type="protein sequence ID" value="PKB99446.1"/>
    <property type="molecule type" value="Genomic_DNA"/>
</dbReference>
<dbReference type="GO" id="GO:0005737">
    <property type="term" value="C:cytoplasm"/>
    <property type="evidence" value="ECO:0007669"/>
    <property type="project" value="TreeGrafter"/>
</dbReference>
<dbReference type="Pfam" id="PF00096">
    <property type="entry name" value="zf-C2H2"/>
    <property type="match status" value="2"/>
</dbReference>
<dbReference type="Proteomes" id="UP000232722">
    <property type="component" value="Unassembled WGS sequence"/>
</dbReference>
<proteinExistence type="inferred from homology"/>
<evidence type="ECO:0000256" key="4">
    <source>
        <dbReference type="ARBA" id="ARBA00022723"/>
    </source>
</evidence>
<dbReference type="GO" id="GO:0005634">
    <property type="term" value="C:nucleus"/>
    <property type="evidence" value="ECO:0007669"/>
    <property type="project" value="UniProtKB-SubCell"/>
</dbReference>
<dbReference type="FunFam" id="3.30.160.60:FF:000226">
    <property type="entry name" value="Zinc finger protein 236 variant"/>
    <property type="match status" value="1"/>
</dbReference>
<dbReference type="InterPro" id="IPR036236">
    <property type="entry name" value="Znf_C2H2_sf"/>
</dbReference>
<keyword evidence="4" id="KW-0479">Metal-binding</keyword>
<accession>A0A2N1MDF8</accession>
<evidence type="ECO:0000256" key="10">
    <source>
        <dbReference type="ARBA" id="ARBA00023163"/>
    </source>
</evidence>
<dbReference type="PROSITE" id="PS00028">
    <property type="entry name" value="ZINC_FINGER_C2H2_1"/>
    <property type="match status" value="2"/>
</dbReference>
<dbReference type="FunFam" id="3.30.160.60:FF:000018">
    <property type="entry name" value="Krueppel-like factor 15"/>
    <property type="match status" value="1"/>
</dbReference>
<keyword evidence="11" id="KW-0539">Nucleus</keyword>
<keyword evidence="7" id="KW-0862">Zinc</keyword>
<feature type="non-terminal residue" evidence="15">
    <location>
        <position position="60"/>
    </location>
</feature>
<dbReference type="AlphaFoldDB" id="A0A2N1MDF8"/>
<dbReference type="PANTHER" id="PTHR47428">
    <property type="entry name" value="REGULATORY PROTEIN MIG1-RELATED"/>
    <property type="match status" value="1"/>
</dbReference>
<dbReference type="GO" id="GO:0000433">
    <property type="term" value="P:carbon catabolite repression of transcription from RNA polymerase II promoter by glucose"/>
    <property type="evidence" value="ECO:0007669"/>
    <property type="project" value="TreeGrafter"/>
</dbReference>
<dbReference type="SUPFAM" id="SSF57667">
    <property type="entry name" value="beta-beta-alpha zinc fingers"/>
    <property type="match status" value="1"/>
</dbReference>
<dbReference type="Proteomes" id="UP000233469">
    <property type="component" value="Unassembled WGS sequence"/>
</dbReference>
<dbReference type="InterPro" id="IPR051007">
    <property type="entry name" value="creA/MIG_C2H2-ZnF"/>
</dbReference>
<evidence type="ECO:0000256" key="6">
    <source>
        <dbReference type="ARBA" id="ARBA00022771"/>
    </source>
</evidence>
<keyword evidence="5" id="KW-0677">Repeat</keyword>
<comment type="caution">
    <text evidence="15">The sequence shown here is derived from an EMBL/GenBank/DDBJ whole genome shotgun (WGS) entry which is preliminary data.</text>
</comment>
<feature type="domain" description="C2H2-type" evidence="13">
    <location>
        <begin position="8"/>
        <end position="35"/>
    </location>
</feature>
<reference evidence="15 17" key="3">
    <citation type="submission" date="2017-10" db="EMBL/GenBank/DDBJ databases">
        <title>Extensive intraspecific genome diversity in a model arbuscular mycorrhizal fungus.</title>
        <authorList>
            <person name="Chen E.C.H."/>
            <person name="Morin E."/>
            <person name="Baudet D."/>
            <person name="Noel J."/>
            <person name="Ndikumana S."/>
            <person name="Charron P."/>
            <person name="St-Onge C."/>
            <person name="Giorgi J."/>
            <person name="Grigoriev I.V."/>
            <person name="Roux C."/>
            <person name="Martin F.M."/>
            <person name="Corradi N."/>
        </authorList>
    </citation>
    <scope>NUCLEOTIDE SEQUENCE [LARGE SCALE GENOMIC DNA]</scope>
    <source>
        <strain evidence="15 17">C2</strain>
    </source>
</reference>
<dbReference type="Gene3D" id="3.30.160.60">
    <property type="entry name" value="Classic Zinc Finger"/>
    <property type="match status" value="2"/>
</dbReference>
<evidence type="ECO:0000313" key="15">
    <source>
        <dbReference type="EMBL" id="PKK59665.1"/>
    </source>
</evidence>
<evidence type="ECO:0000259" key="13">
    <source>
        <dbReference type="PROSITE" id="PS50157"/>
    </source>
</evidence>
<feature type="domain" description="C2H2-type" evidence="13">
    <location>
        <begin position="36"/>
        <end position="60"/>
    </location>
</feature>
<keyword evidence="8" id="KW-0805">Transcription regulation</keyword>
<name>A0A2N1MDF8_9GLOM</name>
<dbReference type="PROSITE" id="PS50157">
    <property type="entry name" value="ZINC_FINGER_C2H2_2"/>
    <property type="match status" value="2"/>
</dbReference>
<evidence type="ECO:0000256" key="3">
    <source>
        <dbReference type="ARBA" id="ARBA00006991"/>
    </source>
</evidence>
<dbReference type="GO" id="GO:0008270">
    <property type="term" value="F:zinc ion binding"/>
    <property type="evidence" value="ECO:0007669"/>
    <property type="project" value="UniProtKB-KW"/>
</dbReference>
<evidence type="ECO:0000313" key="14">
    <source>
        <dbReference type="EMBL" id="PKB99446.1"/>
    </source>
</evidence>
<keyword evidence="9" id="KW-0238">DNA-binding</keyword>
<evidence type="ECO:0000313" key="17">
    <source>
        <dbReference type="Proteomes" id="UP000233469"/>
    </source>
</evidence>
<gene>
    <name evidence="14" type="ORF">RhiirA5_263751</name>
    <name evidence="15" type="ORF">RhiirC2_643488</name>
</gene>
<evidence type="ECO:0000256" key="12">
    <source>
        <dbReference type="PROSITE-ProRule" id="PRU00042"/>
    </source>
</evidence>
<evidence type="ECO:0000256" key="5">
    <source>
        <dbReference type="ARBA" id="ARBA00022737"/>
    </source>
</evidence>
<dbReference type="VEuPathDB" id="FungiDB:RhiirA1_309537"/>
<dbReference type="EMBL" id="LLXL01002939">
    <property type="protein sequence ID" value="PKK59665.1"/>
    <property type="molecule type" value="Genomic_DNA"/>
</dbReference>
<evidence type="ECO:0000313" key="16">
    <source>
        <dbReference type="Proteomes" id="UP000232722"/>
    </source>
</evidence>
<evidence type="ECO:0000256" key="9">
    <source>
        <dbReference type="ARBA" id="ARBA00023125"/>
    </source>
</evidence>
<protein>
    <recommendedName>
        <fullName evidence="13">C2H2-type domain-containing protein</fullName>
    </recommendedName>
</protein>
<dbReference type="SMART" id="SM00355">
    <property type="entry name" value="ZnF_C2H2"/>
    <property type="match status" value="2"/>
</dbReference>
<comment type="function">
    <text evidence="1">May be involved in transcriptional regulation.</text>
</comment>
<evidence type="ECO:0000256" key="2">
    <source>
        <dbReference type="ARBA" id="ARBA00004123"/>
    </source>
</evidence>
<reference evidence="14 16" key="2">
    <citation type="submission" date="2017-09" db="EMBL/GenBank/DDBJ databases">
        <title>Extensive intraspecific genome diversity in a model arbuscular mycorrhizal fungus.</title>
        <authorList>
            <person name="Chen E.C."/>
            <person name="Morin E."/>
            <person name="Beaudet D."/>
            <person name="Noel J."/>
            <person name="Ndikumana S."/>
            <person name="Charron P."/>
            <person name="St-Onge C."/>
            <person name="Giorgi J."/>
            <person name="Grigoriev I.V."/>
            <person name="Roux C."/>
            <person name="Martin F.M."/>
            <person name="Corradi N."/>
        </authorList>
    </citation>
    <scope>NUCLEOTIDE SEQUENCE [LARGE SCALE GENOMIC DNA]</scope>
    <source>
        <strain evidence="14 16">A5</strain>
    </source>
</reference>
<organism evidence="15 17">
    <name type="scientific">Rhizophagus irregularis</name>
    <dbReference type="NCBI Taxonomy" id="588596"/>
    <lineage>
        <taxon>Eukaryota</taxon>
        <taxon>Fungi</taxon>
        <taxon>Fungi incertae sedis</taxon>
        <taxon>Mucoromycota</taxon>
        <taxon>Glomeromycotina</taxon>
        <taxon>Glomeromycetes</taxon>
        <taxon>Glomerales</taxon>
        <taxon>Glomeraceae</taxon>
        <taxon>Rhizophagus</taxon>
    </lineage>
</organism>